<name>A0A1Y1CM40_9BACT</name>
<gene>
    <name evidence="2" type="ORF">ALGA_3157</name>
</gene>
<feature type="domain" description="NIF system FeS cluster assembly NifU N-terminal" evidence="1">
    <location>
        <begin position="13"/>
        <end position="127"/>
    </location>
</feature>
<dbReference type="GO" id="GO:0016226">
    <property type="term" value="P:iron-sulfur cluster assembly"/>
    <property type="evidence" value="ECO:0007669"/>
    <property type="project" value="InterPro"/>
</dbReference>
<dbReference type="InterPro" id="IPR002871">
    <property type="entry name" value="NIF_FeS_clus_asmbl_NifU_N"/>
</dbReference>
<sequence length="128" mass="14506">MNTVRDLLKTSGYSARAIKYYENNFNVGRIENPDAHFTYTGPCGDSLEIFLKISDVITDAKFQAIGCVGTFIFGSALTKIIIRKKVKDCENFDEIDLLKHVGEVPEQKKHCAHLVALTFKKTIEQYKE</sequence>
<evidence type="ECO:0000313" key="3">
    <source>
        <dbReference type="Proteomes" id="UP000218267"/>
    </source>
</evidence>
<dbReference type="KEGG" id="mbas:ALGA_3157"/>
<evidence type="ECO:0000259" key="1">
    <source>
        <dbReference type="Pfam" id="PF01592"/>
    </source>
</evidence>
<dbReference type="Proteomes" id="UP000218267">
    <property type="component" value="Chromosome"/>
</dbReference>
<proteinExistence type="predicted"/>
<organism evidence="2 3">
    <name type="scientific">Labilibaculum antarcticum</name>
    <dbReference type="NCBI Taxonomy" id="1717717"/>
    <lineage>
        <taxon>Bacteria</taxon>
        <taxon>Pseudomonadati</taxon>
        <taxon>Bacteroidota</taxon>
        <taxon>Bacteroidia</taxon>
        <taxon>Marinilabiliales</taxon>
        <taxon>Marinifilaceae</taxon>
        <taxon>Labilibaculum</taxon>
    </lineage>
</organism>
<reference evidence="3" key="2">
    <citation type="journal article" date="2020" name="Antonie Van Leeuwenhoek">
        <title>Labilibaculum antarcticum sp. nov., a novel facultative anaerobic, psychrotorelant bacterium isolated from marine sediment of Antarctica.</title>
        <authorList>
            <person name="Watanabe M."/>
            <person name="Kojima H."/>
            <person name="Fukui M."/>
        </authorList>
    </citation>
    <scope>NUCLEOTIDE SEQUENCE [LARGE SCALE GENOMIC DNA]</scope>
    <source>
        <strain evidence="3">SPP2</strain>
    </source>
</reference>
<accession>A0A1Y1CM40</accession>
<evidence type="ECO:0000313" key="2">
    <source>
        <dbReference type="EMBL" id="BAX81457.1"/>
    </source>
</evidence>
<dbReference type="PANTHER" id="PTHR10093">
    <property type="entry name" value="IRON-SULFUR CLUSTER ASSEMBLY ENZYME NIFU HOMOLOG"/>
    <property type="match status" value="1"/>
</dbReference>
<dbReference type="GO" id="GO:0005506">
    <property type="term" value="F:iron ion binding"/>
    <property type="evidence" value="ECO:0007669"/>
    <property type="project" value="InterPro"/>
</dbReference>
<dbReference type="Pfam" id="PF01592">
    <property type="entry name" value="NifU_N"/>
    <property type="match status" value="1"/>
</dbReference>
<dbReference type="EMBL" id="AP018042">
    <property type="protein sequence ID" value="BAX81457.1"/>
    <property type="molecule type" value="Genomic_DNA"/>
</dbReference>
<dbReference type="AlphaFoldDB" id="A0A1Y1CM40"/>
<dbReference type="SUPFAM" id="SSF82649">
    <property type="entry name" value="SufE/NifU"/>
    <property type="match status" value="1"/>
</dbReference>
<protein>
    <submittedName>
        <fullName evidence="2">NifU-like protein</fullName>
    </submittedName>
</protein>
<dbReference type="Gene3D" id="3.90.1010.10">
    <property type="match status" value="1"/>
</dbReference>
<reference evidence="2 3" key="1">
    <citation type="journal article" date="2018" name="Mar. Genomics">
        <title>Complete genome sequence of Marinifilaceae bacterium strain SPP2, isolated from the Antarctic marine sediment.</title>
        <authorList>
            <person name="Watanabe M."/>
            <person name="Kojima H."/>
            <person name="Fukui M."/>
        </authorList>
    </citation>
    <scope>NUCLEOTIDE SEQUENCE [LARGE SCALE GENOMIC DNA]</scope>
    <source>
        <strain evidence="2 3">SPP2</strain>
    </source>
</reference>
<dbReference type="GO" id="GO:0051536">
    <property type="term" value="F:iron-sulfur cluster binding"/>
    <property type="evidence" value="ECO:0007669"/>
    <property type="project" value="InterPro"/>
</dbReference>
<dbReference type="RefSeq" id="WP_096430879.1">
    <property type="nucleotide sequence ID" value="NZ_AP018042.1"/>
</dbReference>
<dbReference type="OrthoDB" id="9804157at2"/>
<keyword evidence="3" id="KW-1185">Reference proteome</keyword>